<evidence type="ECO:0000313" key="1">
    <source>
        <dbReference type="EMBL" id="SVB95037.1"/>
    </source>
</evidence>
<reference evidence="1" key="1">
    <citation type="submission" date="2018-05" db="EMBL/GenBank/DDBJ databases">
        <authorList>
            <person name="Lanie J.A."/>
            <person name="Ng W.-L."/>
            <person name="Kazmierczak K.M."/>
            <person name="Andrzejewski T.M."/>
            <person name="Davidsen T.M."/>
            <person name="Wayne K.J."/>
            <person name="Tettelin H."/>
            <person name="Glass J.I."/>
            <person name="Rusch D."/>
            <person name="Podicherti R."/>
            <person name="Tsui H.-C.T."/>
            <person name="Winkler M.E."/>
        </authorList>
    </citation>
    <scope>NUCLEOTIDE SEQUENCE</scope>
</reference>
<accession>A0A382I731</accession>
<name>A0A382I731_9ZZZZ</name>
<protein>
    <submittedName>
        <fullName evidence="1">Uncharacterized protein</fullName>
    </submittedName>
</protein>
<organism evidence="1">
    <name type="scientific">marine metagenome</name>
    <dbReference type="NCBI Taxonomy" id="408172"/>
    <lineage>
        <taxon>unclassified sequences</taxon>
        <taxon>metagenomes</taxon>
        <taxon>ecological metagenomes</taxon>
    </lineage>
</organism>
<dbReference type="AlphaFoldDB" id="A0A382I731"/>
<gene>
    <name evidence="1" type="ORF">METZ01_LOCUS247891</name>
</gene>
<sequence length="58" mass="6474">MLEFLTWLVGWLQLIPWIVAGASLIAALTPTPLDDGLVKKAYKVLDWFAFNVGKAKDK</sequence>
<dbReference type="EMBL" id="UINC01065407">
    <property type="protein sequence ID" value="SVB95037.1"/>
    <property type="molecule type" value="Genomic_DNA"/>
</dbReference>
<proteinExistence type="predicted"/>